<feature type="compositionally biased region" description="Basic and acidic residues" evidence="1">
    <location>
        <begin position="1548"/>
        <end position="1563"/>
    </location>
</feature>
<feature type="compositionally biased region" description="Low complexity" evidence="1">
    <location>
        <begin position="2328"/>
        <end position="2339"/>
    </location>
</feature>
<feature type="compositionally biased region" description="Polar residues" evidence="1">
    <location>
        <begin position="2033"/>
        <end position="2042"/>
    </location>
</feature>
<dbReference type="EMBL" id="LSMT01000048">
    <property type="protein sequence ID" value="PFX30584.1"/>
    <property type="molecule type" value="Genomic_DNA"/>
</dbReference>
<feature type="compositionally biased region" description="Low complexity" evidence="1">
    <location>
        <begin position="1514"/>
        <end position="1525"/>
    </location>
</feature>
<organism evidence="2 3">
    <name type="scientific">Stylophora pistillata</name>
    <name type="common">Smooth cauliflower coral</name>
    <dbReference type="NCBI Taxonomy" id="50429"/>
    <lineage>
        <taxon>Eukaryota</taxon>
        <taxon>Metazoa</taxon>
        <taxon>Cnidaria</taxon>
        <taxon>Anthozoa</taxon>
        <taxon>Hexacorallia</taxon>
        <taxon>Scleractinia</taxon>
        <taxon>Astrocoeniina</taxon>
        <taxon>Pocilloporidae</taxon>
        <taxon>Stylophora</taxon>
    </lineage>
</organism>
<feature type="compositionally biased region" description="Polar residues" evidence="1">
    <location>
        <begin position="1681"/>
        <end position="1692"/>
    </location>
</feature>
<dbReference type="PANTHER" id="PTHR47315">
    <property type="entry name" value="FIBROUS SHEATH INTERACTING PROTEIN 2"/>
    <property type="match status" value="1"/>
</dbReference>
<feature type="compositionally biased region" description="Basic and acidic residues" evidence="1">
    <location>
        <begin position="2005"/>
        <end position="2023"/>
    </location>
</feature>
<reference evidence="3" key="1">
    <citation type="journal article" date="2017" name="bioRxiv">
        <title>Comparative analysis of the genomes of Stylophora pistillata and Acropora digitifera provides evidence for extensive differences between species of corals.</title>
        <authorList>
            <person name="Voolstra C.R."/>
            <person name="Li Y."/>
            <person name="Liew Y.J."/>
            <person name="Baumgarten S."/>
            <person name="Zoccola D."/>
            <person name="Flot J.-F."/>
            <person name="Tambutte S."/>
            <person name="Allemand D."/>
            <person name="Aranda M."/>
        </authorList>
    </citation>
    <scope>NUCLEOTIDE SEQUENCE [LARGE SCALE GENOMIC DNA]</scope>
</reference>
<accession>A0A2B4SIU1</accession>
<feature type="compositionally biased region" description="Basic and acidic residues" evidence="1">
    <location>
        <begin position="1741"/>
        <end position="1757"/>
    </location>
</feature>
<feature type="region of interest" description="Disordered" evidence="1">
    <location>
        <begin position="337"/>
        <end position="367"/>
    </location>
</feature>
<feature type="compositionally biased region" description="Polar residues" evidence="1">
    <location>
        <begin position="1471"/>
        <end position="1487"/>
    </location>
</feature>
<feature type="compositionally biased region" description="Polar residues" evidence="1">
    <location>
        <begin position="1758"/>
        <end position="1771"/>
    </location>
</feature>
<feature type="region of interest" description="Disordered" evidence="1">
    <location>
        <begin position="1977"/>
        <end position="2064"/>
    </location>
</feature>
<dbReference type="STRING" id="50429.A0A2B4SIU1"/>
<dbReference type="Proteomes" id="UP000225706">
    <property type="component" value="Unassembled WGS sequence"/>
</dbReference>
<feature type="compositionally biased region" description="Low complexity" evidence="1">
    <location>
        <begin position="1451"/>
        <end position="1463"/>
    </location>
</feature>
<feature type="compositionally biased region" description="Polar residues" evidence="1">
    <location>
        <begin position="1533"/>
        <end position="1547"/>
    </location>
</feature>
<feature type="compositionally biased region" description="Basic and acidic residues" evidence="1">
    <location>
        <begin position="2051"/>
        <end position="2064"/>
    </location>
</feature>
<feature type="compositionally biased region" description="Low complexity" evidence="1">
    <location>
        <begin position="1843"/>
        <end position="1872"/>
    </location>
</feature>
<feature type="compositionally biased region" description="Basic residues" evidence="1">
    <location>
        <begin position="1695"/>
        <end position="1706"/>
    </location>
</feature>
<evidence type="ECO:0000256" key="1">
    <source>
        <dbReference type="SAM" id="MobiDB-lite"/>
    </source>
</evidence>
<feature type="compositionally biased region" description="Polar residues" evidence="1">
    <location>
        <begin position="1880"/>
        <end position="1896"/>
    </location>
</feature>
<feature type="compositionally biased region" description="Polar residues" evidence="1">
    <location>
        <begin position="1611"/>
        <end position="1629"/>
    </location>
</feature>
<keyword evidence="3" id="KW-1185">Reference proteome</keyword>
<feature type="compositionally biased region" description="Polar residues" evidence="1">
    <location>
        <begin position="1709"/>
        <end position="1729"/>
    </location>
</feature>
<proteinExistence type="predicted"/>
<feature type="compositionally biased region" description="Low complexity" evidence="1">
    <location>
        <begin position="2288"/>
        <end position="2297"/>
    </location>
</feature>
<gene>
    <name evidence="2" type="primary">Fsip2</name>
    <name evidence="2" type="ORF">AWC38_SpisGene4640</name>
</gene>
<sequence>MDALEYMFSVAREGGSSVLEFKPEYIMQENLMSLSSKFPLIPGSQRSIKFCTTQLSQKLRETPADADFDLTDPYSPPPQYNVLHDPHLKDYFQNPAMQRRLVGKGFITNSGFIKCTLLEFNMFRQWIRKLKLDRIHQERRRQRQLELQLWKERQARERLLRDEELYSIMRLRKQKAKELKERSLKRRETEKRKYLKLQELDRKRREEHGDAMKQKKDKDASEREKHLAYKQLQKNEEENKIKENWKRRCSLSLVRQEEKRKQEEDERLEFERNVARRTSIAEKRHRKSQVQHELCLQKRRNTLVQQHHNAEMFLDKIREKKLRDLDEWRKKHARMLERHQKQGRRVSLQTKASGQGQGKRRRSQSSSVWDLQSSLEEEFGIKDNVVYSGVVFAGKKAKHEAREGDRLENFPEESTYQEAEEMDKFEKLWLQLGAEFALREKVHHIVFDIILNASEALDRDERQKVCRKVSDYVQGVINFAQERLANDQSGDLKPKVRKYVLQVIENASLVVDEVERWRLVQEIVATAINGAREEVISLPKTAKAVVATAIERARQEVAQQICRDLFECAEAIVVGTMISASQKMQDAQEVNVARSLAIEAVKAAKGSIEHLHKVELEPIVDEEQFQFSTSLAKCAKELTTAAIISATKSSEQVSRKDDSDLMAARSLACDAVAAAKSSLQKLYGVKIEVEDEDQEHYVTISKCLVKSAKDIAQAAVSIAETFSGQYDLEGLTARKRATDSMYAAKVSLEKLDINVEDKDDNEQAYKDIASAALVSAARSLQKDFLTRETDLVAAAQTLAHTALESAKESLEWFYRAEIVPEARIEGKTHRLHLELGEVARDIAEVVVDSATRSLEQIMGNNEWNLISTTHDLVSDVIGSAKASLESFYGVTIKPEEEVILSLQQASENSLEYSIFSTSASMEILQGDEKYLCIAARSLARDALKSAKASIQRLNNIADQMEENIKQTAFHISKTLMDSSGNLLQKLEREGLTGASRDLACSAIESAAKSFSKFPEDETSLQKIAEDDSGLLNAAAKVSTVSVRASLGEFFDRGFIGDQELEEATDYLATHAVLSAENLLDSLQGEISAGSLDLEICKVAKDLALNTVVSAERSITSLAEEHQEPSAKRSLQLGTLFWKVTTYVEQLINGALRNLGAEWCFVHMDDDSEEYEELTHDEARLADKAYNDQREILMMRASKIVQNAIEIAKSRTACKSFFLDQPVADGKPHSRRKSSVHFNETSVLHSRRDNDIPRDTDYLCSANRPPTPRFRKDRLGSVVSQEVEELEKELAFSSGSDITEKKSSSTSLVRRRLSDPGPEFCTEDISIPRTERLVSDSSIDHQGTTLDIKGSLYDILKKREESASCEISPSESYVVLPHLNLSELSLIAARVEAYECLWKQKATTPSVTSLPSLSPKSSFVVSEAAEHVNSDKETKILSASLSSRLPDISKSASKICKPSSSSSSLEGPSAYRKQTSLQKLNLPSKTSLKASKESVKVQSKSSTGKALHSSRTSAEKVSSPVSSRSSLSKKEGTRQGSGENVTLFSPKSSVKDASHSQRTSDAKVVHSSHSSLTKATVSPRTSVEKAVISKGRSSKTQIKTSPKSSKLYGSIEKTTTPPTTSLQRGLSSARRSIEKVALNPSESKQKKASSTGAFSQKVVSSPTASKESVVSSSTTSKRGTMLSASASTGNATLSPRRFKGNITRSRHSSSENASLSQGVSTEATTISPHNSLEDMSLLSRGSTEDTVSRRASKGKDSKPSSTSFENTKLSLRSSKRDATQSPSASPKNTTVLSRISKEKITQSSRNSSERIVSNQCASKGLATQSSNAKISRSPNISKENAQVSLLISSEEATSSSGSNGKAAGSASSSPKAPGDTELALSMTSMTIVKTHSSQSAKDVQPEESTMKTEPTDGKLSEDLVRSPEKVRDKTDPDGFSSPVEDIALRSDFVQVMGEEPMESKNIEITKDSTKDVRSLERLIQDKRFTPEGAEAGSRSASSVDMTTMRRSTDPTGEKRVHADSTDKRKGAKSILTAPDSTIVSPESSIEKAASMDSEREVVAMESGGKDERELQGVFITSGDKRFSQEGDKKGQLIEMTDSATDGKQVQQFSTKKTATKSFEGYPLSRKVSVSRSIHDTLDDIVQKMLDTTDEPTKDLSHSRSLCLGPWKEFRCESEGGLGMPRLSKGRLPTGKVSRTVMDTVDFMLQSVSSYDNLGSRKGSGRHLGGGVSRTISSMDNLSRGSTLAQNMSRVHGISPSPPTSLQPKVPSPRRSLLIATSSQDSMGVRATQSDSTILSSSSDKAVDLKPKVSGAWLDGAMVASGVMSDTANSPMRPSSSPAPSQHRRASQGSLSAKTSLDGICLERNNSIEKGS</sequence>
<feature type="region of interest" description="Disordered" evidence="1">
    <location>
        <begin position="2322"/>
        <end position="2370"/>
    </location>
</feature>
<feature type="compositionally biased region" description="Polar residues" evidence="1">
    <location>
        <begin position="1778"/>
        <end position="1792"/>
    </location>
</feature>
<feature type="compositionally biased region" description="Polar residues" evidence="1">
    <location>
        <begin position="1647"/>
        <end position="1658"/>
    </location>
</feature>
<dbReference type="PANTHER" id="PTHR47315:SF3">
    <property type="entry name" value="FIBROUS SHEATH-INTERACTING PROTEIN 2-LIKE"/>
    <property type="match status" value="1"/>
</dbReference>
<feature type="compositionally biased region" description="Low complexity" evidence="1">
    <location>
        <begin position="1659"/>
        <end position="1676"/>
    </location>
</feature>
<feature type="region of interest" description="Disordered" evidence="1">
    <location>
        <begin position="2214"/>
        <end position="2233"/>
    </location>
</feature>
<dbReference type="OrthoDB" id="8197715at2759"/>
<comment type="caution">
    <text evidence="2">The sequence shown here is derived from an EMBL/GenBank/DDBJ whole genome shotgun (WGS) entry which is preliminary data.</text>
</comment>
<feature type="compositionally biased region" description="Polar residues" evidence="1">
    <location>
        <begin position="1593"/>
        <end position="1603"/>
    </location>
</feature>
<feature type="region of interest" description="Disordered" evidence="1">
    <location>
        <begin position="199"/>
        <end position="225"/>
    </location>
</feature>
<feature type="compositionally biased region" description="Polar residues" evidence="1">
    <location>
        <begin position="1800"/>
        <end position="1842"/>
    </location>
</feature>
<dbReference type="InterPro" id="IPR038891">
    <property type="entry name" value="FSIP2"/>
</dbReference>
<feature type="compositionally biased region" description="Basic and acidic residues" evidence="1">
    <location>
        <begin position="1903"/>
        <end position="1931"/>
    </location>
</feature>
<name>A0A2B4SIU1_STYPI</name>
<evidence type="ECO:0000313" key="3">
    <source>
        <dbReference type="Proteomes" id="UP000225706"/>
    </source>
</evidence>
<feature type="compositionally biased region" description="Low complexity" evidence="1">
    <location>
        <begin position="1986"/>
        <end position="1997"/>
    </location>
</feature>
<feature type="region of interest" description="Disordered" evidence="1">
    <location>
        <begin position="2276"/>
        <end position="2297"/>
    </location>
</feature>
<evidence type="ECO:0000313" key="2">
    <source>
        <dbReference type="EMBL" id="PFX30584.1"/>
    </source>
</evidence>
<feature type="region of interest" description="Disordered" evidence="1">
    <location>
        <begin position="1451"/>
        <end position="1940"/>
    </location>
</feature>
<feature type="compositionally biased region" description="Polar residues" evidence="1">
    <location>
        <begin position="1566"/>
        <end position="1580"/>
    </location>
</feature>
<protein>
    <submittedName>
        <fullName evidence="2">Fibrous sheath-interacting protein 2</fullName>
    </submittedName>
</protein>